<keyword evidence="2" id="KW-1185">Reference proteome</keyword>
<comment type="caution">
    <text evidence="1">The sequence shown here is derived from an EMBL/GenBank/DDBJ whole genome shotgun (WGS) entry which is preliminary data.</text>
</comment>
<accession>A0A200QWM8</accession>
<protein>
    <submittedName>
        <fullName evidence="1">Uncharacterized protein</fullName>
    </submittedName>
</protein>
<reference evidence="1 2" key="1">
    <citation type="journal article" date="2017" name="Mol. Plant">
        <title>The Genome of Medicinal Plant Macleaya cordata Provides New Insights into Benzylisoquinoline Alkaloids Metabolism.</title>
        <authorList>
            <person name="Liu X."/>
            <person name="Liu Y."/>
            <person name="Huang P."/>
            <person name="Ma Y."/>
            <person name="Qing Z."/>
            <person name="Tang Q."/>
            <person name="Cao H."/>
            <person name="Cheng P."/>
            <person name="Zheng Y."/>
            <person name="Yuan Z."/>
            <person name="Zhou Y."/>
            <person name="Liu J."/>
            <person name="Tang Z."/>
            <person name="Zhuo Y."/>
            <person name="Zhang Y."/>
            <person name="Yu L."/>
            <person name="Huang J."/>
            <person name="Yang P."/>
            <person name="Peng Q."/>
            <person name="Zhang J."/>
            <person name="Jiang W."/>
            <person name="Zhang Z."/>
            <person name="Lin K."/>
            <person name="Ro D.K."/>
            <person name="Chen X."/>
            <person name="Xiong X."/>
            <person name="Shang Y."/>
            <person name="Huang S."/>
            <person name="Zeng J."/>
        </authorList>
    </citation>
    <scope>NUCLEOTIDE SEQUENCE [LARGE SCALE GENOMIC DNA]</scope>
    <source>
        <strain evidence="2">cv. BLH2017</strain>
        <tissue evidence="1">Root</tissue>
    </source>
</reference>
<evidence type="ECO:0000313" key="2">
    <source>
        <dbReference type="Proteomes" id="UP000195402"/>
    </source>
</evidence>
<evidence type="ECO:0000313" key="1">
    <source>
        <dbReference type="EMBL" id="OVA14868.1"/>
    </source>
</evidence>
<dbReference type="EMBL" id="MVGT01000943">
    <property type="protein sequence ID" value="OVA14868.1"/>
    <property type="molecule type" value="Genomic_DNA"/>
</dbReference>
<organism evidence="1 2">
    <name type="scientific">Macleaya cordata</name>
    <name type="common">Five-seeded plume-poppy</name>
    <name type="synonym">Bocconia cordata</name>
    <dbReference type="NCBI Taxonomy" id="56857"/>
    <lineage>
        <taxon>Eukaryota</taxon>
        <taxon>Viridiplantae</taxon>
        <taxon>Streptophyta</taxon>
        <taxon>Embryophyta</taxon>
        <taxon>Tracheophyta</taxon>
        <taxon>Spermatophyta</taxon>
        <taxon>Magnoliopsida</taxon>
        <taxon>Ranunculales</taxon>
        <taxon>Papaveraceae</taxon>
        <taxon>Papaveroideae</taxon>
        <taxon>Macleaya</taxon>
    </lineage>
</organism>
<gene>
    <name evidence="1" type="ORF">BVC80_8955g35</name>
</gene>
<proteinExistence type="predicted"/>
<dbReference type="OrthoDB" id="968650at2759"/>
<sequence length="96" mass="10616">MKSPHFSAGTEGPTIIQEITKKTIGEKLKSAYEAARISFATTTTKKNGIIISKNLNKTMISKEINEIKRGRSTTTTSTIDQDPIRTVMFLGSWSHT</sequence>
<dbReference type="InParanoid" id="A0A200QWM8"/>
<dbReference type="Proteomes" id="UP000195402">
    <property type="component" value="Unassembled WGS sequence"/>
</dbReference>
<dbReference type="AlphaFoldDB" id="A0A200QWM8"/>
<name>A0A200QWM8_MACCD</name>